<accession>A0AAD9A964</accession>
<dbReference type="AlphaFoldDB" id="A0AAD9A964"/>
<feature type="region of interest" description="Disordered" evidence="1">
    <location>
        <begin position="138"/>
        <end position="163"/>
    </location>
</feature>
<reference evidence="2" key="1">
    <citation type="submission" date="2023-01" db="EMBL/GenBank/DDBJ databases">
        <title>Colletotrichum chrysophilum M932 genome sequence.</title>
        <authorList>
            <person name="Baroncelli R."/>
        </authorList>
    </citation>
    <scope>NUCLEOTIDE SEQUENCE</scope>
    <source>
        <strain evidence="2">M932</strain>
    </source>
</reference>
<feature type="region of interest" description="Disordered" evidence="1">
    <location>
        <begin position="470"/>
        <end position="509"/>
    </location>
</feature>
<name>A0AAD9A964_9PEZI</name>
<proteinExistence type="predicted"/>
<dbReference type="PANTHER" id="PTHR38887:SF1">
    <property type="entry name" value="RAS MODIFICATION PROTEIN ERF4"/>
    <property type="match status" value="1"/>
</dbReference>
<sequence length="540" mass="60218">MKSFSAEFPSFILRKIFNHLILFCSIAIHCYQSFAAMGHAALLKQGKKLATKAATQAVKDAMSENKTKKKGQSDSVIGNKNDPVDGIIRVAASIVGLVSEVVQYRRDRKELKANQTVISDGQLEDASVMTPEQINESIWRRDDEDHQTNQIPTQGPTENKASKEPADLAQAFLKRHPSPSEERGTSTRIELPVVVPQRRPKKRARGFVRAYTPILANADIDEGSFLDFIDTFNKTLEPNPYLYAMNLAGLAGMATPEPFMLLVGVAVAFATDATMEIQSRSKSAKFLDHINKDFFMPRRLICLITTWKPDASDELMTPVGFDGRVISAPLPNADVDFLQRMRNVKEKTSTDAIMKSLQAQVKRRTQPSSGDFYSPEPAPLFFPSPEQTAEAMKTHSNGKRKNTLDRGEVWFDDFMDRRAQAKWIERNPTFTVASSLPRPEFRSRYADPTHPAASGDVVAFVTGGNWSTKGKTFGRGHYSQPTNDIDGQPEEAEPVPETTKQKKKAKAGSKSGWMSLLQKDVLYLVIVNLPTEEELNRAIH</sequence>
<protein>
    <submittedName>
        <fullName evidence="2">FAD binding domain protein</fullName>
    </submittedName>
</protein>
<evidence type="ECO:0000256" key="1">
    <source>
        <dbReference type="SAM" id="MobiDB-lite"/>
    </source>
</evidence>
<organism evidence="2 3">
    <name type="scientific">Colletotrichum chrysophilum</name>
    <dbReference type="NCBI Taxonomy" id="1836956"/>
    <lineage>
        <taxon>Eukaryota</taxon>
        <taxon>Fungi</taxon>
        <taxon>Dikarya</taxon>
        <taxon>Ascomycota</taxon>
        <taxon>Pezizomycotina</taxon>
        <taxon>Sordariomycetes</taxon>
        <taxon>Hypocreomycetidae</taxon>
        <taxon>Glomerellales</taxon>
        <taxon>Glomerellaceae</taxon>
        <taxon>Colletotrichum</taxon>
        <taxon>Colletotrichum gloeosporioides species complex</taxon>
    </lineage>
</organism>
<gene>
    <name evidence="2" type="ORF">CCHR01_16111</name>
</gene>
<feature type="compositionally biased region" description="Basic and acidic residues" evidence="1">
    <location>
        <begin position="138"/>
        <end position="147"/>
    </location>
</feature>
<dbReference type="Proteomes" id="UP001243330">
    <property type="component" value="Unassembled WGS sequence"/>
</dbReference>
<dbReference type="EMBL" id="JAQOWY010000494">
    <property type="protein sequence ID" value="KAK1841264.1"/>
    <property type="molecule type" value="Genomic_DNA"/>
</dbReference>
<evidence type="ECO:0000313" key="2">
    <source>
        <dbReference type="EMBL" id="KAK1841264.1"/>
    </source>
</evidence>
<evidence type="ECO:0000313" key="3">
    <source>
        <dbReference type="Proteomes" id="UP001243330"/>
    </source>
</evidence>
<dbReference type="InterPro" id="IPR053221">
    <property type="entry name" value="Burnettramic_acid_biosynth"/>
</dbReference>
<dbReference type="PANTHER" id="PTHR38887">
    <property type="entry name" value="CHROMOSOME 21, WHOLE GENOME SHOTGUN SEQUENCE"/>
    <property type="match status" value="1"/>
</dbReference>
<keyword evidence="3" id="KW-1185">Reference proteome</keyword>
<feature type="compositionally biased region" description="Polar residues" evidence="1">
    <location>
        <begin position="148"/>
        <end position="159"/>
    </location>
</feature>
<comment type="caution">
    <text evidence="2">The sequence shown here is derived from an EMBL/GenBank/DDBJ whole genome shotgun (WGS) entry which is preliminary data.</text>
</comment>